<evidence type="ECO:0000313" key="2">
    <source>
        <dbReference type="EMBL" id="THU87431.1"/>
    </source>
</evidence>
<dbReference type="Proteomes" id="UP000297245">
    <property type="component" value="Unassembled WGS sequence"/>
</dbReference>
<gene>
    <name evidence="2" type="ORF">K435DRAFT_867284</name>
</gene>
<dbReference type="EMBL" id="ML179450">
    <property type="protein sequence ID" value="THU87431.1"/>
    <property type="molecule type" value="Genomic_DNA"/>
</dbReference>
<protein>
    <submittedName>
        <fullName evidence="2">Uncharacterized protein</fullName>
    </submittedName>
</protein>
<feature type="compositionally biased region" description="Basic and acidic residues" evidence="1">
    <location>
        <begin position="403"/>
        <end position="424"/>
    </location>
</feature>
<feature type="region of interest" description="Disordered" evidence="1">
    <location>
        <begin position="360"/>
        <end position="433"/>
    </location>
</feature>
<sequence length="433" mass="50070">MDFKRNPPTQPGQTLTLHNIFDQCRTFLSNIGVPHWNLEAARQDDYIHWIRALGETNESNTPEEIVQALQQPDVAYILNHLYTLVQHSNLTRLVPYANASIDLHIPHLRHTPQLLSDNRRLDNIPCPPAHKCTSFEQARSPPGHNKNIDVIDKDKRSQENSFWGRKCKYKRRVEEQQGNNSYCTQNWRYSHPKEKGWGRKERNRYRAEKWRENQNHQHEISTGDNLTTYCHPKQFHGKQRIEDGDKAKFRRRFLTAVGGEFANELSIDIPRSQTSRPAQLHESNGCSKLQPEKTNWGGSNISQGMTTLNSRLISALETNTNSVNRRNIAGEEFYSYGHSNSDYENHAEDNEFDYLLDSEDTREENDGPNINDGTNYGSAEEESMQNLDKEIEESAGGSIYGEQDSRSDNEYRTGENSEESKESYNDELAEYFE</sequence>
<feature type="region of interest" description="Disordered" evidence="1">
    <location>
        <begin position="272"/>
        <end position="298"/>
    </location>
</feature>
<evidence type="ECO:0000256" key="1">
    <source>
        <dbReference type="SAM" id="MobiDB-lite"/>
    </source>
</evidence>
<evidence type="ECO:0000313" key="3">
    <source>
        <dbReference type="Proteomes" id="UP000297245"/>
    </source>
</evidence>
<dbReference type="AlphaFoldDB" id="A0A4S8LF25"/>
<proteinExistence type="predicted"/>
<keyword evidence="3" id="KW-1185">Reference proteome</keyword>
<accession>A0A4S8LF25</accession>
<name>A0A4S8LF25_DENBC</name>
<organism evidence="2 3">
    <name type="scientific">Dendrothele bispora (strain CBS 962.96)</name>
    <dbReference type="NCBI Taxonomy" id="1314807"/>
    <lineage>
        <taxon>Eukaryota</taxon>
        <taxon>Fungi</taxon>
        <taxon>Dikarya</taxon>
        <taxon>Basidiomycota</taxon>
        <taxon>Agaricomycotina</taxon>
        <taxon>Agaricomycetes</taxon>
        <taxon>Agaricomycetidae</taxon>
        <taxon>Agaricales</taxon>
        <taxon>Agaricales incertae sedis</taxon>
        <taxon>Dendrothele</taxon>
    </lineage>
</organism>
<reference evidence="2 3" key="1">
    <citation type="journal article" date="2019" name="Nat. Ecol. Evol.">
        <title>Megaphylogeny resolves global patterns of mushroom evolution.</title>
        <authorList>
            <person name="Varga T."/>
            <person name="Krizsan K."/>
            <person name="Foldi C."/>
            <person name="Dima B."/>
            <person name="Sanchez-Garcia M."/>
            <person name="Sanchez-Ramirez S."/>
            <person name="Szollosi G.J."/>
            <person name="Szarkandi J.G."/>
            <person name="Papp V."/>
            <person name="Albert L."/>
            <person name="Andreopoulos W."/>
            <person name="Angelini C."/>
            <person name="Antonin V."/>
            <person name="Barry K.W."/>
            <person name="Bougher N.L."/>
            <person name="Buchanan P."/>
            <person name="Buyck B."/>
            <person name="Bense V."/>
            <person name="Catcheside P."/>
            <person name="Chovatia M."/>
            <person name="Cooper J."/>
            <person name="Damon W."/>
            <person name="Desjardin D."/>
            <person name="Finy P."/>
            <person name="Geml J."/>
            <person name="Haridas S."/>
            <person name="Hughes K."/>
            <person name="Justo A."/>
            <person name="Karasinski D."/>
            <person name="Kautmanova I."/>
            <person name="Kiss B."/>
            <person name="Kocsube S."/>
            <person name="Kotiranta H."/>
            <person name="LaButti K.M."/>
            <person name="Lechner B.E."/>
            <person name="Liimatainen K."/>
            <person name="Lipzen A."/>
            <person name="Lukacs Z."/>
            <person name="Mihaltcheva S."/>
            <person name="Morgado L.N."/>
            <person name="Niskanen T."/>
            <person name="Noordeloos M.E."/>
            <person name="Ohm R.A."/>
            <person name="Ortiz-Santana B."/>
            <person name="Ovrebo C."/>
            <person name="Racz N."/>
            <person name="Riley R."/>
            <person name="Savchenko A."/>
            <person name="Shiryaev A."/>
            <person name="Soop K."/>
            <person name="Spirin V."/>
            <person name="Szebenyi C."/>
            <person name="Tomsovsky M."/>
            <person name="Tulloss R.E."/>
            <person name="Uehling J."/>
            <person name="Grigoriev I.V."/>
            <person name="Vagvolgyi C."/>
            <person name="Papp T."/>
            <person name="Martin F.M."/>
            <person name="Miettinen O."/>
            <person name="Hibbett D.S."/>
            <person name="Nagy L.G."/>
        </authorList>
    </citation>
    <scope>NUCLEOTIDE SEQUENCE [LARGE SCALE GENOMIC DNA]</scope>
    <source>
        <strain evidence="2 3">CBS 962.96</strain>
    </source>
</reference>